<feature type="transmembrane region" description="Helical" evidence="6">
    <location>
        <begin position="105"/>
        <end position="126"/>
    </location>
</feature>
<evidence type="ECO:0000256" key="4">
    <source>
        <dbReference type="ARBA" id="ARBA00022989"/>
    </source>
</evidence>
<keyword evidence="3 6" id="KW-0812">Transmembrane</keyword>
<comment type="subcellular location">
    <subcellularLocation>
        <location evidence="1">Cell membrane</location>
        <topology evidence="1">Multi-pass membrane protein</topology>
    </subcellularLocation>
</comment>
<protein>
    <submittedName>
        <fullName evidence="7">LysE family transporter</fullName>
    </submittedName>
</protein>
<keyword evidence="5 6" id="KW-0472">Membrane</keyword>
<feature type="transmembrane region" description="Helical" evidence="6">
    <location>
        <begin position="66"/>
        <end position="84"/>
    </location>
</feature>
<feature type="transmembrane region" description="Helical" evidence="6">
    <location>
        <begin position="38"/>
        <end position="60"/>
    </location>
</feature>
<evidence type="ECO:0000256" key="3">
    <source>
        <dbReference type="ARBA" id="ARBA00022692"/>
    </source>
</evidence>
<gene>
    <name evidence="7" type="ORF">IF202_01775</name>
</gene>
<dbReference type="PANTHER" id="PTHR30086">
    <property type="entry name" value="ARGININE EXPORTER PROTEIN ARGO"/>
    <property type="match status" value="1"/>
</dbReference>
<keyword evidence="4 6" id="KW-1133">Transmembrane helix</keyword>
<evidence type="ECO:0000256" key="5">
    <source>
        <dbReference type="ARBA" id="ARBA00023136"/>
    </source>
</evidence>
<sequence>MLALISGAITGGGLIVAVGAQNSFLLEQALKRHYAFPIALLFILSDALSIALGAFGLGLILQSHDWLLTVSRWGGVAFLVWFALGKWRSSFQEEHLILERYIKRLAIWPLFLMGFAVTWLNPHFYLDTMILMGSLANQWQDEKWQFVLGGVLASVVWFLMLAFIGRLCAKWLEKAAFWRWFNRINAILIWSIAFKIATQPLS</sequence>
<feature type="transmembrane region" description="Helical" evidence="6">
    <location>
        <begin position="146"/>
        <end position="168"/>
    </location>
</feature>
<organism evidence="7 8">
    <name type="scientific">Marinomonas colpomeniae</name>
    <dbReference type="NCBI Taxonomy" id="2774408"/>
    <lineage>
        <taxon>Bacteria</taxon>
        <taxon>Pseudomonadati</taxon>
        <taxon>Pseudomonadota</taxon>
        <taxon>Gammaproteobacteria</taxon>
        <taxon>Oceanospirillales</taxon>
        <taxon>Oceanospirillaceae</taxon>
        <taxon>Marinomonas</taxon>
    </lineage>
</organism>
<keyword evidence="2" id="KW-1003">Cell membrane</keyword>
<evidence type="ECO:0000256" key="6">
    <source>
        <dbReference type="SAM" id="Phobius"/>
    </source>
</evidence>
<dbReference type="PANTHER" id="PTHR30086:SF20">
    <property type="entry name" value="ARGININE EXPORTER PROTEIN ARGO-RELATED"/>
    <property type="match status" value="1"/>
</dbReference>
<dbReference type="EMBL" id="JACYFC010000001">
    <property type="protein sequence ID" value="MBD5769767.1"/>
    <property type="molecule type" value="Genomic_DNA"/>
</dbReference>
<dbReference type="InterPro" id="IPR001123">
    <property type="entry name" value="LeuE-type"/>
</dbReference>
<name>A0ABR8NUN3_9GAMM</name>
<feature type="transmembrane region" description="Helical" evidence="6">
    <location>
        <begin position="180"/>
        <end position="197"/>
    </location>
</feature>
<proteinExistence type="predicted"/>
<dbReference type="Pfam" id="PF01810">
    <property type="entry name" value="LysE"/>
    <property type="match status" value="1"/>
</dbReference>
<evidence type="ECO:0000313" key="8">
    <source>
        <dbReference type="Proteomes" id="UP000604161"/>
    </source>
</evidence>
<evidence type="ECO:0000313" key="7">
    <source>
        <dbReference type="EMBL" id="MBD5769767.1"/>
    </source>
</evidence>
<comment type="caution">
    <text evidence="7">The sequence shown here is derived from an EMBL/GenBank/DDBJ whole genome shotgun (WGS) entry which is preliminary data.</text>
</comment>
<dbReference type="Proteomes" id="UP000604161">
    <property type="component" value="Unassembled WGS sequence"/>
</dbReference>
<evidence type="ECO:0000256" key="2">
    <source>
        <dbReference type="ARBA" id="ARBA00022475"/>
    </source>
</evidence>
<accession>A0ABR8NUN3</accession>
<reference evidence="7 8" key="1">
    <citation type="submission" date="2020-09" db="EMBL/GenBank/DDBJ databases">
        <title>Marinomonas sp. nov., isolated from the cysticercosis algae of Qingdao, China.</title>
        <authorList>
            <person name="Sun X."/>
        </authorList>
    </citation>
    <scope>NUCLEOTIDE SEQUENCE [LARGE SCALE GENOMIC DNA]</scope>
    <source>
        <strain evidence="7 8">SM2066</strain>
    </source>
</reference>
<feature type="transmembrane region" description="Helical" evidence="6">
    <location>
        <begin position="6"/>
        <end position="26"/>
    </location>
</feature>
<keyword evidence="8" id="KW-1185">Reference proteome</keyword>
<dbReference type="RefSeq" id="WP_191593153.1">
    <property type="nucleotide sequence ID" value="NZ_JACYFC010000001.1"/>
</dbReference>
<evidence type="ECO:0000256" key="1">
    <source>
        <dbReference type="ARBA" id="ARBA00004651"/>
    </source>
</evidence>